<evidence type="ECO:0000259" key="2">
    <source>
        <dbReference type="Pfam" id="PF07859"/>
    </source>
</evidence>
<evidence type="ECO:0000256" key="1">
    <source>
        <dbReference type="ARBA" id="ARBA00022801"/>
    </source>
</evidence>
<sequence length="346" mass="38895">MSENKNMKVFYRPVSDPEGIGYLDKKLVEFRNSREPKTTGNPYYVMGEPVGDMRDNMDQPSIDISKGISEVEETIAGLTVWVSEPEKQTTEEKKNRPCVVYIHGGGFVGGCAAAFQNLCKYLSEQTQAIVFNIDYHLAPETAFPENIEDCLKVLHEISKDSRYLFDREQIYLGGDSAGGNMALACAQKEYARTEGQYLKGLILFYPVTDLTMSDQDWKWDLKDYSGTEQEMESHCAQSLKGFEPQILKLYLQEKAKKEDPLVSPIRTPDYSVYPDMLIISAEYDYLRPQVEAFAAKAEAAGNQVKTIRYGGMNHAFVSLVGIVDQAEDALREAADFILSRSSSKAK</sequence>
<dbReference type="InterPro" id="IPR050300">
    <property type="entry name" value="GDXG_lipolytic_enzyme"/>
</dbReference>
<proteinExistence type="predicted"/>
<dbReference type="Proteomes" id="UP000886721">
    <property type="component" value="Unassembled WGS sequence"/>
</dbReference>
<dbReference type="GO" id="GO:0016787">
    <property type="term" value="F:hydrolase activity"/>
    <property type="evidence" value="ECO:0007669"/>
    <property type="project" value="UniProtKB-KW"/>
</dbReference>
<evidence type="ECO:0000313" key="3">
    <source>
        <dbReference type="EMBL" id="HIX68718.1"/>
    </source>
</evidence>
<organism evidence="3 4">
    <name type="scientific">Candidatus Anaerostipes excrementavium</name>
    <dbReference type="NCBI Taxonomy" id="2838463"/>
    <lineage>
        <taxon>Bacteria</taxon>
        <taxon>Bacillati</taxon>
        <taxon>Bacillota</taxon>
        <taxon>Clostridia</taxon>
        <taxon>Lachnospirales</taxon>
        <taxon>Lachnospiraceae</taxon>
        <taxon>Anaerostipes</taxon>
    </lineage>
</organism>
<dbReference type="EMBL" id="DXEM01000034">
    <property type="protein sequence ID" value="HIX68718.1"/>
    <property type="molecule type" value="Genomic_DNA"/>
</dbReference>
<name>A0A9D1WX02_9FIRM</name>
<feature type="domain" description="Alpha/beta hydrolase fold-3" evidence="2">
    <location>
        <begin position="99"/>
        <end position="317"/>
    </location>
</feature>
<evidence type="ECO:0000313" key="4">
    <source>
        <dbReference type="Proteomes" id="UP000886721"/>
    </source>
</evidence>
<dbReference type="InterPro" id="IPR013094">
    <property type="entry name" value="AB_hydrolase_3"/>
</dbReference>
<dbReference type="PANTHER" id="PTHR48081">
    <property type="entry name" value="AB HYDROLASE SUPERFAMILY PROTEIN C4A8.06C"/>
    <property type="match status" value="1"/>
</dbReference>
<comment type="caution">
    <text evidence="3">The sequence shown here is derived from an EMBL/GenBank/DDBJ whole genome shotgun (WGS) entry which is preliminary data.</text>
</comment>
<dbReference type="Pfam" id="PF07859">
    <property type="entry name" value="Abhydrolase_3"/>
    <property type="match status" value="1"/>
</dbReference>
<protein>
    <submittedName>
        <fullName evidence="3">Alpha/beta hydrolase</fullName>
    </submittedName>
</protein>
<accession>A0A9D1WX02</accession>
<dbReference type="AlphaFoldDB" id="A0A9D1WX02"/>
<reference evidence="3" key="1">
    <citation type="journal article" date="2021" name="PeerJ">
        <title>Extensive microbial diversity within the chicken gut microbiome revealed by metagenomics and culture.</title>
        <authorList>
            <person name="Gilroy R."/>
            <person name="Ravi A."/>
            <person name="Getino M."/>
            <person name="Pursley I."/>
            <person name="Horton D.L."/>
            <person name="Alikhan N.F."/>
            <person name="Baker D."/>
            <person name="Gharbi K."/>
            <person name="Hall N."/>
            <person name="Watson M."/>
            <person name="Adriaenssens E.M."/>
            <person name="Foster-Nyarko E."/>
            <person name="Jarju S."/>
            <person name="Secka A."/>
            <person name="Antonio M."/>
            <person name="Oren A."/>
            <person name="Chaudhuri R.R."/>
            <person name="La Ragione R."/>
            <person name="Hildebrand F."/>
            <person name="Pallen M.J."/>
        </authorList>
    </citation>
    <scope>NUCLEOTIDE SEQUENCE</scope>
    <source>
        <strain evidence="3">CHK191-13928</strain>
    </source>
</reference>
<gene>
    <name evidence="3" type="ORF">H9735_11440</name>
</gene>
<dbReference type="PANTHER" id="PTHR48081:SF8">
    <property type="entry name" value="ALPHA_BETA HYDROLASE FOLD-3 DOMAIN-CONTAINING PROTEIN-RELATED"/>
    <property type="match status" value="1"/>
</dbReference>
<dbReference type="SUPFAM" id="SSF53474">
    <property type="entry name" value="alpha/beta-Hydrolases"/>
    <property type="match status" value="1"/>
</dbReference>
<dbReference type="InterPro" id="IPR029058">
    <property type="entry name" value="AB_hydrolase_fold"/>
</dbReference>
<reference evidence="3" key="2">
    <citation type="submission" date="2021-04" db="EMBL/GenBank/DDBJ databases">
        <authorList>
            <person name="Gilroy R."/>
        </authorList>
    </citation>
    <scope>NUCLEOTIDE SEQUENCE</scope>
    <source>
        <strain evidence="3">CHK191-13928</strain>
    </source>
</reference>
<dbReference type="Gene3D" id="3.40.50.1820">
    <property type="entry name" value="alpha/beta hydrolase"/>
    <property type="match status" value="1"/>
</dbReference>
<keyword evidence="1 3" id="KW-0378">Hydrolase</keyword>